<proteinExistence type="inferred from homology"/>
<keyword evidence="10" id="KW-1185">Reference proteome</keyword>
<dbReference type="Proteomes" id="UP000307173">
    <property type="component" value="Unassembled WGS sequence"/>
</dbReference>
<feature type="transmembrane region" description="Helical" evidence="8">
    <location>
        <begin position="385"/>
        <end position="406"/>
    </location>
</feature>
<feature type="transmembrane region" description="Helical" evidence="8">
    <location>
        <begin position="123"/>
        <end position="146"/>
    </location>
</feature>
<dbReference type="Pfam" id="PF03595">
    <property type="entry name" value="SLAC1"/>
    <property type="match status" value="1"/>
</dbReference>
<keyword evidence="6 8" id="KW-1133">Transmembrane helix</keyword>
<accession>A0A4T0WWB4</accession>
<evidence type="ECO:0000256" key="6">
    <source>
        <dbReference type="ARBA" id="ARBA00022989"/>
    </source>
</evidence>
<evidence type="ECO:0000256" key="2">
    <source>
        <dbReference type="ARBA" id="ARBA00008566"/>
    </source>
</evidence>
<feature type="transmembrane region" description="Helical" evidence="8">
    <location>
        <begin position="46"/>
        <end position="73"/>
    </location>
</feature>
<dbReference type="GO" id="GO:0000319">
    <property type="term" value="F:sulfite transmembrane transporter activity"/>
    <property type="evidence" value="ECO:0007669"/>
    <property type="project" value="TreeGrafter"/>
</dbReference>
<keyword evidence="5 8" id="KW-0812">Transmembrane</keyword>
<evidence type="ECO:0000256" key="8">
    <source>
        <dbReference type="SAM" id="Phobius"/>
    </source>
</evidence>
<keyword evidence="3" id="KW-0813">Transport</keyword>
<feature type="transmembrane region" description="Helical" evidence="8">
    <location>
        <begin position="346"/>
        <end position="365"/>
    </location>
</feature>
<dbReference type="InterPro" id="IPR051629">
    <property type="entry name" value="Sulfite_efflux_TDT"/>
</dbReference>
<name>A0A4T0WWB4_9ASCO</name>
<evidence type="ECO:0000313" key="9">
    <source>
        <dbReference type="EMBL" id="TID14139.1"/>
    </source>
</evidence>
<dbReference type="AlphaFoldDB" id="A0A4T0WWB4"/>
<evidence type="ECO:0008006" key="11">
    <source>
        <dbReference type="Google" id="ProtNLM"/>
    </source>
</evidence>
<reference evidence="9 10" key="1">
    <citation type="journal article" date="2019" name="Front. Genet.">
        <title>Whole-Genome Sequencing of the Opportunistic Yeast Pathogen Candida inconspicua Uncovers Its Hybrid Origin.</title>
        <authorList>
            <person name="Mixao V."/>
            <person name="Hansen A.P."/>
            <person name="Saus E."/>
            <person name="Boekhout T."/>
            <person name="Lass-Florl C."/>
            <person name="Gabaldon T."/>
        </authorList>
    </citation>
    <scope>NUCLEOTIDE SEQUENCE [LARGE SCALE GENOMIC DNA]</scope>
    <source>
        <strain evidence="9 10">CBS 180</strain>
    </source>
</reference>
<dbReference type="OrthoDB" id="1099at2759"/>
<evidence type="ECO:0000256" key="7">
    <source>
        <dbReference type="ARBA" id="ARBA00023136"/>
    </source>
</evidence>
<comment type="similarity">
    <text evidence="2">Belongs to the tellurite-resistance/dicarboxylate transporter (TDT) family.</text>
</comment>
<keyword evidence="4" id="KW-1003">Cell membrane</keyword>
<sequence>MDTVHALVHGFKPLHFVAGMGIGMCASIMYNFPIESVRRGMKYVGYIYFFTNIAVIAITHLLFTLKFILFPIILPNDIRYKRKFFDLLHTPDLAVFMGASSMSLTSMINIINDVRPHWHTFVWVLWWINFWQALGCSFIVFFFIMTSANFQESEKINSSTGRLIDISPTLILPVITLTVTAACGAHISINVSNGVASRLITMLILTSMMTATAVCLSFVLLGVIFTKIFAFGIPQYGNAFSMFVPIGFLGQSSWCLLTNSKNVSYLIENHGYEIIGLRPTVDVLDTVHNMLLLFGIFSAISLTSFAISITIYGTFSVMYWYIGWPKVPRNIIASVDDVIFKIKKEFIFWTPTMWAATFPLGTVFLSTNAIYHETNIIGFKIVASIYAFAVVVITSWCMFCSGVYFIPWYKEDRQLMENELGRGVL</sequence>
<evidence type="ECO:0000256" key="3">
    <source>
        <dbReference type="ARBA" id="ARBA00022448"/>
    </source>
</evidence>
<dbReference type="InterPro" id="IPR038665">
    <property type="entry name" value="Voltage-dep_anion_channel_sf"/>
</dbReference>
<comment type="subcellular location">
    <subcellularLocation>
        <location evidence="1">Cell membrane</location>
        <topology evidence="1">Multi-pass membrane protein</topology>
    </subcellularLocation>
</comment>
<evidence type="ECO:0000256" key="1">
    <source>
        <dbReference type="ARBA" id="ARBA00004651"/>
    </source>
</evidence>
<gene>
    <name evidence="9" type="ORF">CANINC_004785</name>
</gene>
<keyword evidence="7 8" id="KW-0472">Membrane</keyword>
<feature type="transmembrane region" description="Helical" evidence="8">
    <location>
        <begin position="166"/>
        <end position="187"/>
    </location>
</feature>
<dbReference type="GO" id="GO:0005886">
    <property type="term" value="C:plasma membrane"/>
    <property type="evidence" value="ECO:0007669"/>
    <property type="project" value="UniProtKB-SubCell"/>
</dbReference>
<comment type="caution">
    <text evidence="9">The sequence shown here is derived from an EMBL/GenBank/DDBJ whole genome shotgun (WGS) entry which is preliminary data.</text>
</comment>
<dbReference type="InterPro" id="IPR004695">
    <property type="entry name" value="SLAC1/Mae1/Ssu1/TehA"/>
</dbReference>
<feature type="transmembrane region" description="Helical" evidence="8">
    <location>
        <begin position="93"/>
        <end position="111"/>
    </location>
</feature>
<dbReference type="PANTHER" id="PTHR31686">
    <property type="match status" value="1"/>
</dbReference>
<feature type="transmembrane region" description="Helical" evidence="8">
    <location>
        <begin position="199"/>
        <end position="225"/>
    </location>
</feature>
<feature type="transmembrane region" description="Helical" evidence="8">
    <location>
        <begin position="14"/>
        <end position="34"/>
    </location>
</feature>
<evidence type="ECO:0000313" key="10">
    <source>
        <dbReference type="Proteomes" id="UP000307173"/>
    </source>
</evidence>
<protein>
    <recommendedName>
        <fullName evidence="11">Sulfite efflux pump SSU1</fullName>
    </recommendedName>
</protein>
<dbReference type="PANTHER" id="PTHR31686:SF1">
    <property type="entry name" value="SULFITE EFFLUX PUMP SSU1"/>
    <property type="match status" value="1"/>
</dbReference>
<dbReference type="Gene3D" id="1.50.10.150">
    <property type="entry name" value="Voltage-dependent anion channel"/>
    <property type="match status" value="1"/>
</dbReference>
<evidence type="ECO:0000256" key="5">
    <source>
        <dbReference type="ARBA" id="ARBA00022692"/>
    </source>
</evidence>
<dbReference type="EMBL" id="SELW01000665">
    <property type="protein sequence ID" value="TID14139.1"/>
    <property type="molecule type" value="Genomic_DNA"/>
</dbReference>
<feature type="transmembrane region" description="Helical" evidence="8">
    <location>
        <begin position="291"/>
        <end position="322"/>
    </location>
</feature>
<organism evidence="9 10">
    <name type="scientific">Pichia inconspicua</name>
    <dbReference type="NCBI Taxonomy" id="52247"/>
    <lineage>
        <taxon>Eukaryota</taxon>
        <taxon>Fungi</taxon>
        <taxon>Dikarya</taxon>
        <taxon>Ascomycota</taxon>
        <taxon>Saccharomycotina</taxon>
        <taxon>Pichiomycetes</taxon>
        <taxon>Pichiales</taxon>
        <taxon>Pichiaceae</taxon>
        <taxon>Pichia</taxon>
    </lineage>
</organism>
<evidence type="ECO:0000256" key="4">
    <source>
        <dbReference type="ARBA" id="ARBA00022475"/>
    </source>
</evidence>